<accession>A0AAV1GPL8</accession>
<evidence type="ECO:0000313" key="5">
    <source>
        <dbReference type="EMBL" id="CAJ1074746.1"/>
    </source>
</evidence>
<dbReference type="InterPro" id="IPR013783">
    <property type="entry name" value="Ig-like_fold"/>
</dbReference>
<feature type="signal peptide" evidence="3">
    <location>
        <begin position="1"/>
        <end position="21"/>
    </location>
</feature>
<dbReference type="SUPFAM" id="SSF48726">
    <property type="entry name" value="Immunoglobulin"/>
    <property type="match status" value="2"/>
</dbReference>
<keyword evidence="6" id="KW-1185">Reference proteome</keyword>
<evidence type="ECO:0000256" key="1">
    <source>
        <dbReference type="ARBA" id="ARBA00022729"/>
    </source>
</evidence>
<dbReference type="PANTHER" id="PTHR23268">
    <property type="entry name" value="T-CELL RECEPTOR BETA CHAIN"/>
    <property type="match status" value="1"/>
</dbReference>
<dbReference type="InterPro" id="IPR003599">
    <property type="entry name" value="Ig_sub"/>
</dbReference>
<dbReference type="PROSITE" id="PS50835">
    <property type="entry name" value="IG_LIKE"/>
    <property type="match status" value="2"/>
</dbReference>
<dbReference type="SMART" id="SM00409">
    <property type="entry name" value="IG"/>
    <property type="match status" value="2"/>
</dbReference>
<dbReference type="Proteomes" id="UP001178508">
    <property type="component" value="Chromosome 15"/>
</dbReference>
<dbReference type="InterPro" id="IPR050413">
    <property type="entry name" value="TCR_beta_variable"/>
</dbReference>
<reference evidence="5" key="1">
    <citation type="submission" date="2023-08" db="EMBL/GenBank/DDBJ databases">
        <authorList>
            <person name="Alioto T."/>
            <person name="Alioto T."/>
            <person name="Gomez Garrido J."/>
        </authorList>
    </citation>
    <scope>NUCLEOTIDE SEQUENCE</scope>
</reference>
<dbReference type="InterPro" id="IPR013106">
    <property type="entry name" value="Ig_V-set"/>
</dbReference>
<keyword evidence="2" id="KW-0391">Immunity</keyword>
<feature type="chain" id="PRO_5043494411" description="Ig-like domain-containing protein" evidence="3">
    <location>
        <begin position="22"/>
        <end position="282"/>
    </location>
</feature>
<dbReference type="InterPro" id="IPR036179">
    <property type="entry name" value="Ig-like_dom_sf"/>
</dbReference>
<dbReference type="PANTHER" id="PTHR23268:SF102">
    <property type="entry name" value="IMMUNOGLOBULIN V-SET DOMAIN-CONTAINING PROTEIN"/>
    <property type="match status" value="1"/>
</dbReference>
<evidence type="ECO:0000259" key="4">
    <source>
        <dbReference type="PROSITE" id="PS50835"/>
    </source>
</evidence>
<feature type="domain" description="Ig-like" evidence="4">
    <location>
        <begin position="142"/>
        <end position="240"/>
    </location>
</feature>
<sequence length="282" mass="31805">MRQCLHVLSFFILWTTAPVDGGGSVMQRDSLMKPQGDDATISCKHTMGNQFFYMHWFRLLPGQSLELIVSTSHANKNKPNFFGNFSREKFSTTKPDLENGTFTVKNLEPGDTGSYFCAVGSHSDSDTKTVKQEPESLMKKIGESVISEINCSHRITNYDVILWYKQDKHRGLKLLGYLNNRFPNPEDDVKGKINFDGNGRSDSRLNITNLSLDDSGMYFCAASRHSAADPPGVATKTLLSLSADTRRQHTHEHLQPPQHRENFINRSLFTSSDPNLHFTLSE</sequence>
<proteinExistence type="predicted"/>
<dbReference type="GO" id="GO:0007166">
    <property type="term" value="P:cell surface receptor signaling pathway"/>
    <property type="evidence" value="ECO:0007669"/>
    <property type="project" value="TreeGrafter"/>
</dbReference>
<protein>
    <recommendedName>
        <fullName evidence="4">Ig-like domain-containing protein</fullName>
    </recommendedName>
</protein>
<dbReference type="AlphaFoldDB" id="A0AAV1GPL8"/>
<keyword evidence="1 3" id="KW-0732">Signal</keyword>
<dbReference type="CDD" id="cd00099">
    <property type="entry name" value="IgV"/>
    <property type="match status" value="1"/>
</dbReference>
<dbReference type="SMART" id="SM00408">
    <property type="entry name" value="IGc2"/>
    <property type="match status" value="2"/>
</dbReference>
<evidence type="ECO:0000313" key="6">
    <source>
        <dbReference type="Proteomes" id="UP001178508"/>
    </source>
</evidence>
<dbReference type="Gene3D" id="2.60.40.10">
    <property type="entry name" value="Immunoglobulins"/>
    <property type="match status" value="2"/>
</dbReference>
<name>A0AAV1GPL8_XYRNO</name>
<dbReference type="EMBL" id="OY660878">
    <property type="protein sequence ID" value="CAJ1074746.1"/>
    <property type="molecule type" value="Genomic_DNA"/>
</dbReference>
<feature type="domain" description="Ig-like" evidence="4">
    <location>
        <begin position="35"/>
        <end position="131"/>
    </location>
</feature>
<dbReference type="Pfam" id="PF07686">
    <property type="entry name" value="V-set"/>
    <property type="match status" value="2"/>
</dbReference>
<dbReference type="SMART" id="SM00406">
    <property type="entry name" value="IGv"/>
    <property type="match status" value="2"/>
</dbReference>
<dbReference type="GO" id="GO:0005886">
    <property type="term" value="C:plasma membrane"/>
    <property type="evidence" value="ECO:0007669"/>
    <property type="project" value="TreeGrafter"/>
</dbReference>
<evidence type="ECO:0000256" key="3">
    <source>
        <dbReference type="SAM" id="SignalP"/>
    </source>
</evidence>
<dbReference type="InterPro" id="IPR007110">
    <property type="entry name" value="Ig-like_dom"/>
</dbReference>
<gene>
    <name evidence="5" type="ORF">XNOV1_A005344</name>
</gene>
<dbReference type="GO" id="GO:0002376">
    <property type="term" value="P:immune system process"/>
    <property type="evidence" value="ECO:0007669"/>
    <property type="project" value="UniProtKB-KW"/>
</dbReference>
<organism evidence="5 6">
    <name type="scientific">Xyrichtys novacula</name>
    <name type="common">Pearly razorfish</name>
    <name type="synonym">Hemipteronotus novacula</name>
    <dbReference type="NCBI Taxonomy" id="13765"/>
    <lineage>
        <taxon>Eukaryota</taxon>
        <taxon>Metazoa</taxon>
        <taxon>Chordata</taxon>
        <taxon>Craniata</taxon>
        <taxon>Vertebrata</taxon>
        <taxon>Euteleostomi</taxon>
        <taxon>Actinopterygii</taxon>
        <taxon>Neopterygii</taxon>
        <taxon>Teleostei</taxon>
        <taxon>Neoteleostei</taxon>
        <taxon>Acanthomorphata</taxon>
        <taxon>Eupercaria</taxon>
        <taxon>Labriformes</taxon>
        <taxon>Labridae</taxon>
        <taxon>Xyrichtys</taxon>
    </lineage>
</organism>
<dbReference type="InterPro" id="IPR003598">
    <property type="entry name" value="Ig_sub2"/>
</dbReference>
<evidence type="ECO:0000256" key="2">
    <source>
        <dbReference type="ARBA" id="ARBA00022859"/>
    </source>
</evidence>